<sequence length="242" mass="27172">MSTTFKQTGFSIYSKVNNTILEMIDENRENMTAFLSNAYSTLDEPYDSGKNIKNTCNNYYDEIVSTTGKDKEKAERELSAVYKSNSVAVDGTQMTDAYISEIMKLNVSTDSRSLELLQLIVGDAVLESIYKKGFNHCNGLNLLYRVHKDSGESYEAWVLALTFRLESESGYKDEVDNAINDNDSIALKSLLQLVDTQNQVAPSSFVDNLAKNLFSGMNQTFSDSQIMSMTTYIGNVSYDLLW</sequence>
<gene>
    <name evidence="1" type="ORF">R2X38_02200</name>
</gene>
<dbReference type="EMBL" id="JAWJZI010000001">
    <property type="protein sequence ID" value="MDV5167809.1"/>
    <property type="molecule type" value="Genomic_DNA"/>
</dbReference>
<keyword evidence="2" id="KW-1185">Reference proteome</keyword>
<organism evidence="1 2">
    <name type="scientific">Photobacterium rosenbergii</name>
    <dbReference type="NCBI Taxonomy" id="294936"/>
    <lineage>
        <taxon>Bacteria</taxon>
        <taxon>Pseudomonadati</taxon>
        <taxon>Pseudomonadota</taxon>
        <taxon>Gammaproteobacteria</taxon>
        <taxon>Vibrionales</taxon>
        <taxon>Vibrionaceae</taxon>
        <taxon>Photobacterium</taxon>
    </lineage>
</organism>
<name>A0ABU3ZCG8_9GAMM</name>
<protein>
    <submittedName>
        <fullName evidence="1">Uncharacterized protein</fullName>
    </submittedName>
</protein>
<dbReference type="RefSeq" id="WP_317520391.1">
    <property type="nucleotide sequence ID" value="NZ_JAWJZI010000001.1"/>
</dbReference>
<evidence type="ECO:0000313" key="2">
    <source>
        <dbReference type="Proteomes" id="UP001186452"/>
    </source>
</evidence>
<comment type="caution">
    <text evidence="1">The sequence shown here is derived from an EMBL/GenBank/DDBJ whole genome shotgun (WGS) entry which is preliminary data.</text>
</comment>
<dbReference type="Proteomes" id="UP001186452">
    <property type="component" value="Unassembled WGS sequence"/>
</dbReference>
<proteinExistence type="predicted"/>
<evidence type="ECO:0000313" key="1">
    <source>
        <dbReference type="EMBL" id="MDV5167809.1"/>
    </source>
</evidence>
<accession>A0ABU3ZCG8</accession>
<reference evidence="1 2" key="1">
    <citation type="submission" date="2023-10" db="EMBL/GenBank/DDBJ databases">
        <title>Marine bacteria isolated from horseshoe crab.</title>
        <authorList>
            <person name="Cheng T.H."/>
        </authorList>
    </citation>
    <scope>NUCLEOTIDE SEQUENCE [LARGE SCALE GENOMIC DNA]</scope>
    <source>
        <strain evidence="1 2">HSC6</strain>
    </source>
</reference>